<sequence>MYGPLWRALPGPTWLRVLILLALAAAVVVVCFQWFFPWVSDYMPLNQQTVGEGTP</sequence>
<accession>A0ABN6XBC0</accession>
<evidence type="ECO:0000313" key="3">
    <source>
        <dbReference type="Proteomes" id="UP001321475"/>
    </source>
</evidence>
<evidence type="ECO:0000313" key="2">
    <source>
        <dbReference type="EMBL" id="BDZ42084.1"/>
    </source>
</evidence>
<protein>
    <submittedName>
        <fullName evidence="2">Uncharacterized protein</fullName>
    </submittedName>
</protein>
<dbReference type="Proteomes" id="UP001321475">
    <property type="component" value="Chromosome"/>
</dbReference>
<organism evidence="2 3">
    <name type="scientific">Paraoerskovia sediminicola</name>
    <dbReference type="NCBI Taxonomy" id="1138587"/>
    <lineage>
        <taxon>Bacteria</taxon>
        <taxon>Bacillati</taxon>
        <taxon>Actinomycetota</taxon>
        <taxon>Actinomycetes</taxon>
        <taxon>Micrococcales</taxon>
        <taxon>Cellulomonadaceae</taxon>
        <taxon>Paraoerskovia</taxon>
    </lineage>
</organism>
<gene>
    <name evidence="2" type="ORF">GCM10025865_13830</name>
</gene>
<reference evidence="3" key="1">
    <citation type="journal article" date="2019" name="Int. J. Syst. Evol. Microbiol.">
        <title>The Global Catalogue of Microorganisms (GCM) 10K type strain sequencing project: providing services to taxonomists for standard genome sequencing and annotation.</title>
        <authorList>
            <consortium name="The Broad Institute Genomics Platform"/>
            <consortium name="The Broad Institute Genome Sequencing Center for Infectious Disease"/>
            <person name="Wu L."/>
            <person name="Ma J."/>
        </authorList>
    </citation>
    <scope>NUCLEOTIDE SEQUENCE [LARGE SCALE GENOMIC DNA]</scope>
    <source>
        <strain evidence="3">NBRC 108565</strain>
    </source>
</reference>
<dbReference type="RefSeq" id="WP_286219119.1">
    <property type="nucleotide sequence ID" value="NZ_AP027729.1"/>
</dbReference>
<keyword evidence="1" id="KW-0472">Membrane</keyword>
<dbReference type="EMBL" id="AP027729">
    <property type="protein sequence ID" value="BDZ42084.1"/>
    <property type="molecule type" value="Genomic_DNA"/>
</dbReference>
<keyword evidence="3" id="KW-1185">Reference proteome</keyword>
<name>A0ABN6XBC0_9CELL</name>
<proteinExistence type="predicted"/>
<keyword evidence="1" id="KW-1133">Transmembrane helix</keyword>
<feature type="transmembrane region" description="Helical" evidence="1">
    <location>
        <begin position="14"/>
        <end position="36"/>
    </location>
</feature>
<evidence type="ECO:0000256" key="1">
    <source>
        <dbReference type="SAM" id="Phobius"/>
    </source>
</evidence>
<keyword evidence="1" id="KW-0812">Transmembrane</keyword>